<dbReference type="InterPro" id="IPR023115">
    <property type="entry name" value="TIF_IF2_dom3"/>
</dbReference>
<keyword evidence="8 10" id="KW-0342">GTP-binding</keyword>
<dbReference type="FunFam" id="3.40.50.300:FF:000019">
    <property type="entry name" value="Translation initiation factor IF-2"/>
    <property type="match status" value="1"/>
</dbReference>
<proteinExistence type="inferred from homology"/>
<dbReference type="Proteomes" id="UP000250918">
    <property type="component" value="Unassembled WGS sequence"/>
</dbReference>
<dbReference type="Pfam" id="PF00009">
    <property type="entry name" value="GTP_EFTU"/>
    <property type="match status" value="1"/>
</dbReference>
<dbReference type="EMBL" id="PQAP01000006">
    <property type="protein sequence ID" value="PWB75974.1"/>
    <property type="molecule type" value="Genomic_DNA"/>
</dbReference>
<dbReference type="PANTHER" id="PTHR43381:SF5">
    <property type="entry name" value="TR-TYPE G DOMAIN-CONTAINING PROTEIN"/>
    <property type="match status" value="1"/>
</dbReference>
<accession>A0A855X7B2</accession>
<dbReference type="Gene3D" id="2.40.30.10">
    <property type="entry name" value="Translation factors"/>
    <property type="match status" value="2"/>
</dbReference>
<dbReference type="GO" id="GO:0005829">
    <property type="term" value="C:cytosol"/>
    <property type="evidence" value="ECO:0007669"/>
    <property type="project" value="TreeGrafter"/>
</dbReference>
<evidence type="ECO:0000259" key="14">
    <source>
        <dbReference type="PROSITE" id="PS51722"/>
    </source>
</evidence>
<dbReference type="SUPFAM" id="SSF52540">
    <property type="entry name" value="P-loop containing nucleoside triphosphate hydrolases"/>
    <property type="match status" value="1"/>
</dbReference>
<keyword evidence="4 10" id="KW-0963">Cytoplasm</keyword>
<dbReference type="FunFam" id="2.40.30.10:FF:000054">
    <property type="entry name" value="Translation initiation factor IF-2"/>
    <property type="match status" value="1"/>
</dbReference>
<evidence type="ECO:0000256" key="9">
    <source>
        <dbReference type="ARBA" id="ARBA00025162"/>
    </source>
</evidence>
<comment type="caution">
    <text evidence="15">The sequence shown here is derived from an EMBL/GenBank/DDBJ whole genome shotgun (WGS) entry which is preliminary data.</text>
</comment>
<evidence type="ECO:0000256" key="7">
    <source>
        <dbReference type="ARBA" id="ARBA00022917"/>
    </source>
</evidence>
<feature type="binding site" evidence="10">
    <location>
        <begin position="262"/>
        <end position="269"/>
    </location>
    <ligand>
        <name>GTP</name>
        <dbReference type="ChEBI" id="CHEBI:37565"/>
    </ligand>
</feature>
<dbReference type="CDD" id="cd03702">
    <property type="entry name" value="IF2_mtIF2_II"/>
    <property type="match status" value="1"/>
</dbReference>
<dbReference type="InterPro" id="IPR015760">
    <property type="entry name" value="TIF_IF2"/>
</dbReference>
<evidence type="ECO:0000256" key="5">
    <source>
        <dbReference type="ARBA" id="ARBA00022540"/>
    </source>
</evidence>
<evidence type="ECO:0000256" key="8">
    <source>
        <dbReference type="ARBA" id="ARBA00023134"/>
    </source>
</evidence>
<comment type="function">
    <text evidence="9 10 11">One of the essential components for the initiation of protein synthesis. Protects formylmethionyl-tRNA from spontaneous hydrolysis and promotes its binding to the 30S ribosomal subunits. Also involved in the hydrolysis of GTP during the formation of the 70S ribosomal complex.</text>
</comment>
<dbReference type="InterPro" id="IPR006847">
    <property type="entry name" value="IF2_N"/>
</dbReference>
<dbReference type="Pfam" id="PF11987">
    <property type="entry name" value="IF-2"/>
    <property type="match status" value="1"/>
</dbReference>
<dbReference type="InterPro" id="IPR004161">
    <property type="entry name" value="EFTu-like_2"/>
</dbReference>
<feature type="region of interest" description="G-domain" evidence="10">
    <location>
        <begin position="256"/>
        <end position="404"/>
    </location>
</feature>
<dbReference type="PANTHER" id="PTHR43381">
    <property type="entry name" value="TRANSLATION INITIATION FACTOR IF-2-RELATED"/>
    <property type="match status" value="1"/>
</dbReference>
<dbReference type="FunFam" id="3.40.50.10050:FF:000001">
    <property type="entry name" value="Translation initiation factor IF-2"/>
    <property type="match status" value="1"/>
</dbReference>
<dbReference type="Gene3D" id="3.40.50.10050">
    <property type="entry name" value="Translation initiation factor IF- 2, domain 3"/>
    <property type="match status" value="1"/>
</dbReference>
<dbReference type="SUPFAM" id="SSF50447">
    <property type="entry name" value="Translation proteins"/>
    <property type="match status" value="2"/>
</dbReference>
<dbReference type="Pfam" id="PF04760">
    <property type="entry name" value="IF2_N"/>
    <property type="match status" value="1"/>
</dbReference>
<evidence type="ECO:0000256" key="13">
    <source>
        <dbReference type="SAM" id="MobiDB-lite"/>
    </source>
</evidence>
<dbReference type="Pfam" id="PF22042">
    <property type="entry name" value="EF-G_D2"/>
    <property type="match status" value="1"/>
</dbReference>
<dbReference type="FunFam" id="2.40.30.10:FF:000008">
    <property type="entry name" value="Translation initiation factor IF-2"/>
    <property type="match status" value="1"/>
</dbReference>
<evidence type="ECO:0000256" key="1">
    <source>
        <dbReference type="ARBA" id="ARBA00004496"/>
    </source>
</evidence>
<feature type="binding site" evidence="10">
    <location>
        <begin position="308"/>
        <end position="312"/>
    </location>
    <ligand>
        <name>GTP</name>
        <dbReference type="ChEBI" id="CHEBI:37565"/>
    </ligand>
</feature>
<keyword evidence="6 10" id="KW-0547">Nucleotide-binding</keyword>
<dbReference type="InterPro" id="IPR036925">
    <property type="entry name" value="TIF_IF2_dom3_sf"/>
</dbReference>
<evidence type="ECO:0000256" key="2">
    <source>
        <dbReference type="ARBA" id="ARBA00007733"/>
    </source>
</evidence>
<feature type="compositionally biased region" description="Basic residues" evidence="13">
    <location>
        <begin position="115"/>
        <end position="128"/>
    </location>
</feature>
<dbReference type="NCBIfam" id="TIGR00487">
    <property type="entry name" value="IF-2"/>
    <property type="match status" value="1"/>
</dbReference>
<feature type="region of interest" description="Disordered" evidence="13">
    <location>
        <begin position="114"/>
        <end position="135"/>
    </location>
</feature>
<evidence type="ECO:0000256" key="6">
    <source>
        <dbReference type="ARBA" id="ARBA00022741"/>
    </source>
</evidence>
<keyword evidence="7 10" id="KW-0648">Protein biosynthesis</keyword>
<dbReference type="InterPro" id="IPR009000">
    <property type="entry name" value="Transl_B-barrel_sf"/>
</dbReference>
<dbReference type="AlphaFoldDB" id="A0A855X7B2"/>
<evidence type="ECO:0000313" key="16">
    <source>
        <dbReference type="Proteomes" id="UP000250918"/>
    </source>
</evidence>
<dbReference type="PROSITE" id="PS51722">
    <property type="entry name" value="G_TR_2"/>
    <property type="match status" value="1"/>
</dbReference>
<gene>
    <name evidence="10" type="primary">infB</name>
    <name evidence="15" type="ORF">C3F09_01565</name>
</gene>
<dbReference type="SUPFAM" id="SSF52156">
    <property type="entry name" value="Initiation factor IF2/eIF5b, domain 3"/>
    <property type="match status" value="1"/>
</dbReference>
<dbReference type="InterPro" id="IPR000178">
    <property type="entry name" value="TF_IF2_bacterial-like"/>
</dbReference>
<evidence type="ECO:0000313" key="15">
    <source>
        <dbReference type="EMBL" id="PWB75974.1"/>
    </source>
</evidence>
<dbReference type="CDD" id="cd01887">
    <property type="entry name" value="IF2_eIF5B"/>
    <property type="match status" value="1"/>
</dbReference>
<organism evidence="15 16">
    <name type="scientific">candidate division GN15 bacterium</name>
    <dbReference type="NCBI Taxonomy" id="2072418"/>
    <lineage>
        <taxon>Bacteria</taxon>
        <taxon>candidate division GN15</taxon>
    </lineage>
</organism>
<dbReference type="GO" id="GO:0003924">
    <property type="term" value="F:GTPase activity"/>
    <property type="evidence" value="ECO:0007669"/>
    <property type="project" value="UniProtKB-UniRule"/>
</dbReference>
<feature type="region of interest" description="Disordered" evidence="13">
    <location>
        <begin position="147"/>
        <end position="169"/>
    </location>
</feature>
<feature type="binding site" evidence="10">
    <location>
        <begin position="362"/>
        <end position="365"/>
    </location>
    <ligand>
        <name>GTP</name>
        <dbReference type="ChEBI" id="CHEBI:37565"/>
    </ligand>
</feature>
<dbReference type="GO" id="GO:0005525">
    <property type="term" value="F:GTP binding"/>
    <property type="evidence" value="ECO:0007669"/>
    <property type="project" value="UniProtKB-KW"/>
</dbReference>
<dbReference type="HAMAP" id="MF_00100_B">
    <property type="entry name" value="IF_2_B"/>
    <property type="match status" value="1"/>
</dbReference>
<dbReference type="Pfam" id="PF03144">
    <property type="entry name" value="GTP_EFTU_D2"/>
    <property type="match status" value="1"/>
</dbReference>
<dbReference type="InterPro" id="IPR044145">
    <property type="entry name" value="IF2_II"/>
</dbReference>
<dbReference type="InterPro" id="IPR053905">
    <property type="entry name" value="EF-G-like_DII"/>
</dbReference>
<name>A0A855X7B2_9BACT</name>
<dbReference type="InterPro" id="IPR000795">
    <property type="entry name" value="T_Tr_GTP-bd_dom"/>
</dbReference>
<dbReference type="InterPro" id="IPR005225">
    <property type="entry name" value="Small_GTP-bd"/>
</dbReference>
<protein>
    <recommendedName>
        <fullName evidence="3 10">Translation initiation factor IF-2</fullName>
    </recommendedName>
</protein>
<evidence type="ECO:0000256" key="10">
    <source>
        <dbReference type="HAMAP-Rule" id="MF_00100"/>
    </source>
</evidence>
<dbReference type="Gene3D" id="1.10.10.2480">
    <property type="match status" value="1"/>
</dbReference>
<dbReference type="NCBIfam" id="TIGR00231">
    <property type="entry name" value="small_GTP"/>
    <property type="match status" value="1"/>
</dbReference>
<dbReference type="Gene3D" id="3.40.50.300">
    <property type="entry name" value="P-loop containing nucleotide triphosphate hydrolases"/>
    <property type="match status" value="1"/>
</dbReference>
<dbReference type="PROSITE" id="PS01176">
    <property type="entry name" value="IF2"/>
    <property type="match status" value="1"/>
</dbReference>
<keyword evidence="5 10" id="KW-0396">Initiation factor</keyword>
<evidence type="ECO:0000256" key="11">
    <source>
        <dbReference type="RuleBase" id="RU000644"/>
    </source>
</evidence>
<evidence type="ECO:0000256" key="12">
    <source>
        <dbReference type="RuleBase" id="RU000645"/>
    </source>
</evidence>
<sequence length="755" mass="82638">MTDLTDQKRIYELAKDYRISSPAMMKILAEMGFSPKSHMSVATDDMIVAVEKRFNQEKQVAKKEMEAKSHAKEVRERAAVAPPQAPAAVATPVAVPVGMPTPTPVPTVADMLRKAEKKKKKKERRKKRDRQDIDQLAVQKSFKTTMANLSGTAKPKRRTRRADGGDVGEVDESAPVIEVNEYITVAELAKLMDQKSAEVVAKLFELGMMATINQRLDMDTIEMVAGEFGYDVRQIAEVGEAAREEEKEEALTHRAPVVTVMGHVDHGKTSLLDYIRKTNVVAGEAGAITQHIGAYEVHRDRDRIVFLDTPGHEAFTAMRARGAHLTDIVVLVVAADESVMPQTIEAIDHARAAGVPIIVAITKIDKPAANVEQVRTQLANLNLLAEDWGGKTIMVEVSSKSGVGIDRLLDMILLQAEMMDLKADASIRAQGVVVDAHLEKGHGPTATVLVQRGTCRVGDPIVAGVYSGRIRTITNDREEKLEVIGPSTPAKITGLSGVPQAGDSFLAVKDDQEAKEISVRRSQLKREYDFRRPHGAVTLEKVFDQIKEGQIKEVRLIIKADVDGSVGVLSDTLSKISTSEVKTNIIRQGVGAITESDVLLAAASDAIIIGFQVTPDSRARDLARKEKVDIRSYNIIYEAENDVRKALEGLLAPTISEAFVGAAEVRNVFKVPKVGQVAGCYVKEGRLNRKDKVKLVRDGKTIYTGLIASLKRFKDDAREVKEGFECGVGIENFNDIKVGDVIETYETVETARTLS</sequence>
<evidence type="ECO:0000256" key="3">
    <source>
        <dbReference type="ARBA" id="ARBA00020675"/>
    </source>
</evidence>
<feature type="domain" description="Tr-type G" evidence="14">
    <location>
        <begin position="253"/>
        <end position="422"/>
    </location>
</feature>
<comment type="similarity">
    <text evidence="2 10 11">Belongs to the TRAFAC class translation factor GTPase superfamily. Classic translation factor GTPase family. IF-2 subfamily.</text>
</comment>
<dbReference type="GO" id="GO:0003743">
    <property type="term" value="F:translation initiation factor activity"/>
    <property type="evidence" value="ECO:0007669"/>
    <property type="project" value="UniProtKB-UniRule"/>
</dbReference>
<comment type="subcellular location">
    <subcellularLocation>
        <location evidence="1 10 12">Cytoplasm</location>
    </subcellularLocation>
</comment>
<dbReference type="CDD" id="cd03692">
    <property type="entry name" value="mtIF2_IVc"/>
    <property type="match status" value="1"/>
</dbReference>
<evidence type="ECO:0000256" key="4">
    <source>
        <dbReference type="ARBA" id="ARBA00022490"/>
    </source>
</evidence>
<reference evidence="15 16" key="1">
    <citation type="journal article" date="2018" name="ISME J.">
        <title>A methanotrophic archaeon couples anaerobic oxidation of methane to Fe(III) reduction.</title>
        <authorList>
            <person name="Cai C."/>
            <person name="Leu A.O."/>
            <person name="Xie G.J."/>
            <person name="Guo J."/>
            <person name="Feng Y."/>
            <person name="Zhao J.X."/>
            <person name="Tyson G.W."/>
            <person name="Yuan Z."/>
            <person name="Hu S."/>
        </authorList>
    </citation>
    <scope>NUCLEOTIDE SEQUENCE [LARGE SCALE GENOMIC DNA]</scope>
    <source>
        <strain evidence="15">FeB_12</strain>
    </source>
</reference>
<dbReference type="InterPro" id="IPR027417">
    <property type="entry name" value="P-loop_NTPase"/>
</dbReference>